<feature type="transmembrane region" description="Helical" evidence="5">
    <location>
        <begin position="116"/>
        <end position="132"/>
    </location>
</feature>
<evidence type="ECO:0000256" key="2">
    <source>
        <dbReference type="ARBA" id="ARBA00022692"/>
    </source>
</evidence>
<evidence type="ECO:0000256" key="4">
    <source>
        <dbReference type="ARBA" id="ARBA00023136"/>
    </source>
</evidence>
<feature type="transmembrane region" description="Helical" evidence="5">
    <location>
        <begin position="73"/>
        <end position="96"/>
    </location>
</feature>
<feature type="transmembrane region" description="Helical" evidence="5">
    <location>
        <begin position="7"/>
        <end position="28"/>
    </location>
</feature>
<evidence type="ECO:0000313" key="8">
    <source>
        <dbReference type="Proteomes" id="UP000293874"/>
    </source>
</evidence>
<dbReference type="AlphaFoldDB" id="A0A4Q7N3D6"/>
<evidence type="ECO:0000256" key="5">
    <source>
        <dbReference type="SAM" id="Phobius"/>
    </source>
</evidence>
<feature type="transmembrane region" description="Helical" evidence="5">
    <location>
        <begin position="48"/>
        <end position="66"/>
    </location>
</feature>
<name>A0A4Q7N3D6_9BACT</name>
<keyword evidence="4 5" id="KW-0472">Membrane</keyword>
<evidence type="ECO:0000256" key="1">
    <source>
        <dbReference type="ARBA" id="ARBA00004141"/>
    </source>
</evidence>
<dbReference type="GO" id="GO:0016020">
    <property type="term" value="C:membrane"/>
    <property type="evidence" value="ECO:0007669"/>
    <property type="project" value="UniProtKB-SubCell"/>
</dbReference>
<keyword evidence="8" id="KW-1185">Reference proteome</keyword>
<dbReference type="EMBL" id="SGXA01000001">
    <property type="protein sequence ID" value="RZS74958.1"/>
    <property type="molecule type" value="Genomic_DNA"/>
</dbReference>
<evidence type="ECO:0000313" key="7">
    <source>
        <dbReference type="EMBL" id="RZS74958.1"/>
    </source>
</evidence>
<evidence type="ECO:0000256" key="3">
    <source>
        <dbReference type="ARBA" id="ARBA00022989"/>
    </source>
</evidence>
<dbReference type="Proteomes" id="UP000293874">
    <property type="component" value="Unassembled WGS sequence"/>
</dbReference>
<dbReference type="GO" id="GO:0030416">
    <property type="term" value="P:methylamine metabolic process"/>
    <property type="evidence" value="ECO:0007669"/>
    <property type="project" value="InterPro"/>
</dbReference>
<gene>
    <name evidence="7" type="ORF">EV199_0810</name>
</gene>
<comment type="caution">
    <text evidence="7">The sequence shown here is derived from an EMBL/GenBank/DDBJ whole genome shotgun (WGS) entry which is preliminary data.</text>
</comment>
<evidence type="ECO:0000259" key="6">
    <source>
        <dbReference type="Pfam" id="PF07291"/>
    </source>
</evidence>
<reference evidence="7 8" key="1">
    <citation type="submission" date="2019-02" db="EMBL/GenBank/DDBJ databases">
        <title>Genomic Encyclopedia of Type Strains, Phase IV (KMG-IV): sequencing the most valuable type-strain genomes for metagenomic binning, comparative biology and taxonomic classification.</title>
        <authorList>
            <person name="Goeker M."/>
        </authorList>
    </citation>
    <scope>NUCLEOTIDE SEQUENCE [LARGE SCALE GENOMIC DNA]</scope>
    <source>
        <strain evidence="7 8">DSM 18116</strain>
    </source>
</reference>
<dbReference type="Pfam" id="PF07291">
    <property type="entry name" value="MauE"/>
    <property type="match status" value="1"/>
</dbReference>
<sequence>MKKKLALEGIIALLILLYLYTGLTQLLAYKFFHGNIYNQPIFQWSKPILVYLIPGAQLVIAAGLLFEKTRKLALWSSLGLLTIFTVYIILIIMNALARVPCTCGGVISSFTWPQHLMFNIFFMILNAVALVLRKKSFDDNERAQVVAY</sequence>
<dbReference type="InterPro" id="IPR009908">
    <property type="entry name" value="Methylamine_util_MauE"/>
</dbReference>
<proteinExistence type="predicted"/>
<protein>
    <recommendedName>
        <fullName evidence="6">Methylamine utilisation protein MauE domain-containing protein</fullName>
    </recommendedName>
</protein>
<keyword evidence="2 5" id="KW-0812">Transmembrane</keyword>
<comment type="subcellular location">
    <subcellularLocation>
        <location evidence="1">Membrane</location>
        <topology evidence="1">Multi-pass membrane protein</topology>
    </subcellularLocation>
</comment>
<keyword evidence="3 5" id="KW-1133">Transmembrane helix</keyword>
<organism evidence="7 8">
    <name type="scientific">Pseudobacter ginsenosidimutans</name>
    <dbReference type="NCBI Taxonomy" id="661488"/>
    <lineage>
        <taxon>Bacteria</taxon>
        <taxon>Pseudomonadati</taxon>
        <taxon>Bacteroidota</taxon>
        <taxon>Chitinophagia</taxon>
        <taxon>Chitinophagales</taxon>
        <taxon>Chitinophagaceae</taxon>
        <taxon>Pseudobacter</taxon>
    </lineage>
</organism>
<accession>A0A4Q7N3D6</accession>
<feature type="domain" description="Methylamine utilisation protein MauE" evidence="6">
    <location>
        <begin position="5"/>
        <end position="131"/>
    </location>
</feature>
<dbReference type="OrthoDB" id="680026at2"/>
<dbReference type="RefSeq" id="WP_130539376.1">
    <property type="nucleotide sequence ID" value="NZ_CP042431.1"/>
</dbReference>